<evidence type="ECO:0000313" key="9">
    <source>
        <dbReference type="EMBL" id="PJF16843.1"/>
    </source>
</evidence>
<feature type="transmembrane region" description="Helical" evidence="7">
    <location>
        <begin position="573"/>
        <end position="594"/>
    </location>
</feature>
<evidence type="ECO:0000256" key="6">
    <source>
        <dbReference type="ARBA" id="ARBA00023136"/>
    </source>
</evidence>
<dbReference type="EMBL" id="MTSL01000205">
    <property type="protein sequence ID" value="PJF16843.1"/>
    <property type="molecule type" value="Genomic_DNA"/>
</dbReference>
<keyword evidence="7" id="KW-0812">Transmembrane</keyword>
<dbReference type="PROSITE" id="PS51718">
    <property type="entry name" value="G_DYNAMIN_2"/>
    <property type="match status" value="1"/>
</dbReference>
<dbReference type="InterPro" id="IPR027417">
    <property type="entry name" value="P-loop_NTPase"/>
</dbReference>
<evidence type="ECO:0000256" key="5">
    <source>
        <dbReference type="ARBA" id="ARBA00023134"/>
    </source>
</evidence>
<keyword evidence="7" id="KW-1133">Transmembrane helix</keyword>
<dbReference type="AlphaFoldDB" id="A0A2H9TGE2"/>
<evidence type="ECO:0000313" key="10">
    <source>
        <dbReference type="Proteomes" id="UP000240830"/>
    </source>
</evidence>
<keyword evidence="3" id="KW-0378">Hydrolase</keyword>
<evidence type="ECO:0000256" key="2">
    <source>
        <dbReference type="ARBA" id="ARBA00022741"/>
    </source>
</evidence>
<keyword evidence="2" id="KW-0547">Nucleotide-binding</keyword>
<dbReference type="Proteomes" id="UP000240830">
    <property type="component" value="Unassembled WGS sequence"/>
</dbReference>
<proteinExistence type="predicted"/>
<evidence type="ECO:0000256" key="3">
    <source>
        <dbReference type="ARBA" id="ARBA00022801"/>
    </source>
</evidence>
<dbReference type="SUPFAM" id="SSF52540">
    <property type="entry name" value="P-loop containing nucleoside triphosphate hydrolases"/>
    <property type="match status" value="1"/>
</dbReference>
<comment type="subcellular location">
    <subcellularLocation>
        <location evidence="1">Membrane</location>
    </subcellularLocation>
</comment>
<accession>A0A2H9TGE2</accession>
<dbReference type="GO" id="GO:0003924">
    <property type="term" value="F:GTPase activity"/>
    <property type="evidence" value="ECO:0007669"/>
    <property type="project" value="InterPro"/>
</dbReference>
<sequence>MSENFSDKQARILSYIQQSRTLLESIYNAHISEKFSLLYPRGGAISSDGKHGRGQSAMRTIKTGDLKLLALPDELSIREGEMDEVTLARMMGNRLGECISYLERLHGRVGDKCSKVLVTGDVNSGKSTFVNALLQKDLLPTDQQPCTQCFCEVVPVRNAFSRDEFCVHAMADYSIYNSENPQTYDKMTISKMQECIQDEESSYQLFRVLLEDDVNAFAQCSQIEVSLIDSPGLNSDLFKTMALFSKQEDIDVIVFLINAANHLTLSAREFLETASHEKAYIFVVVNKFDDIKNQDKCKRIVLAQIQEVLPKTYEERSELIHFISAGQYFKQVSSSNFDPASPMSASSVETRDIGDSFRIHEDFKSVERCLRNFILEKRTKSKLLPAQTYLQLLLNEMFIVLDNNRKRRFEDLNRLQHELDIIAPCFEELMAHHGIIQADLRRTLDEICQSLYDHIKTHLTKFEKIHSIVYESKWNGIIYIWKFNDLVRTKLHQEAMLWMRDARQLAIANTYEGVHLLNGVATAHARQVFNLVSNEDVSCELAFPSYESLIDPIPEIAVLDLLDVSLLLRGSTWLSAATIAGATFGYQHLFSLALRVFDLSRSAGKIVTISLVVATGGAALLVLLGDLESIVRSRLVNHYSHVISSDLWVTNPARLLESQARARLTEHQLSLAARFESALHQQRQLRAEKDLLRCQIETTVSYLDQQLRGTQNLLNAIRQYNL</sequence>
<dbReference type="Pfam" id="PF00350">
    <property type="entry name" value="Dynamin_N"/>
    <property type="match status" value="1"/>
</dbReference>
<keyword evidence="10" id="KW-1185">Reference proteome</keyword>
<keyword evidence="5" id="KW-0342">GTP-binding</keyword>
<dbReference type="PANTHER" id="PTHR10465:SF0">
    <property type="entry name" value="SARCALUMENIN"/>
    <property type="match status" value="1"/>
</dbReference>
<dbReference type="InterPro" id="IPR030381">
    <property type="entry name" value="G_DYNAMIN_dom"/>
</dbReference>
<dbReference type="GO" id="GO:0005525">
    <property type="term" value="F:GTP binding"/>
    <property type="evidence" value="ECO:0007669"/>
    <property type="project" value="UniProtKB-KW"/>
</dbReference>
<dbReference type="OrthoDB" id="9984778at2759"/>
<reference evidence="9 10" key="1">
    <citation type="submission" date="2016-10" db="EMBL/GenBank/DDBJ databases">
        <title>The genome of Paramicrosporidium saccamoebae is the missing link in understanding Cryptomycota and Microsporidia evolution.</title>
        <authorList>
            <person name="Quandt C.A."/>
            <person name="Beaudet D."/>
            <person name="Corsaro D."/>
            <person name="Michel R."/>
            <person name="Corradi N."/>
            <person name="James T."/>
        </authorList>
    </citation>
    <scope>NUCLEOTIDE SEQUENCE [LARGE SCALE GENOMIC DNA]</scope>
    <source>
        <strain evidence="9 10">KSL3</strain>
    </source>
</reference>
<feature type="domain" description="Dynamin-type G" evidence="8">
    <location>
        <begin position="110"/>
        <end position="403"/>
    </location>
</feature>
<dbReference type="InterPro" id="IPR045063">
    <property type="entry name" value="Dynamin_N"/>
</dbReference>
<dbReference type="GO" id="GO:0051646">
    <property type="term" value="P:mitochondrion localization"/>
    <property type="evidence" value="ECO:0007669"/>
    <property type="project" value="TreeGrafter"/>
</dbReference>
<evidence type="ECO:0000259" key="8">
    <source>
        <dbReference type="PROSITE" id="PS51718"/>
    </source>
</evidence>
<name>A0A2H9TGE2_9FUNG</name>
<dbReference type="InterPro" id="IPR027094">
    <property type="entry name" value="Mitofusin_fam"/>
</dbReference>
<dbReference type="GO" id="GO:0008053">
    <property type="term" value="P:mitochondrial fusion"/>
    <property type="evidence" value="ECO:0007669"/>
    <property type="project" value="TreeGrafter"/>
</dbReference>
<keyword evidence="4" id="KW-0175">Coiled coil</keyword>
<evidence type="ECO:0000256" key="7">
    <source>
        <dbReference type="SAM" id="Phobius"/>
    </source>
</evidence>
<organism evidence="9 10">
    <name type="scientific">Paramicrosporidium saccamoebae</name>
    <dbReference type="NCBI Taxonomy" id="1246581"/>
    <lineage>
        <taxon>Eukaryota</taxon>
        <taxon>Fungi</taxon>
        <taxon>Fungi incertae sedis</taxon>
        <taxon>Cryptomycota</taxon>
        <taxon>Cryptomycota incertae sedis</taxon>
        <taxon>Paramicrosporidium</taxon>
    </lineage>
</organism>
<evidence type="ECO:0000256" key="1">
    <source>
        <dbReference type="ARBA" id="ARBA00004370"/>
    </source>
</evidence>
<dbReference type="GO" id="GO:0005741">
    <property type="term" value="C:mitochondrial outer membrane"/>
    <property type="evidence" value="ECO:0007669"/>
    <property type="project" value="TreeGrafter"/>
</dbReference>
<protein>
    <recommendedName>
        <fullName evidence="8">Dynamin-type G domain-containing protein</fullName>
    </recommendedName>
</protein>
<evidence type="ECO:0000256" key="4">
    <source>
        <dbReference type="ARBA" id="ARBA00023054"/>
    </source>
</evidence>
<dbReference type="STRING" id="1246581.A0A2H9TGE2"/>
<keyword evidence="6 7" id="KW-0472">Membrane</keyword>
<gene>
    <name evidence="9" type="ORF">PSACC_03352</name>
</gene>
<feature type="transmembrane region" description="Helical" evidence="7">
    <location>
        <begin position="606"/>
        <end position="625"/>
    </location>
</feature>
<dbReference type="PANTHER" id="PTHR10465">
    <property type="entry name" value="TRANSMEMBRANE GTPASE FZO1"/>
    <property type="match status" value="1"/>
</dbReference>
<dbReference type="Gene3D" id="3.40.50.300">
    <property type="entry name" value="P-loop containing nucleotide triphosphate hydrolases"/>
    <property type="match status" value="1"/>
</dbReference>
<comment type="caution">
    <text evidence="9">The sequence shown here is derived from an EMBL/GenBank/DDBJ whole genome shotgun (WGS) entry which is preliminary data.</text>
</comment>